<evidence type="ECO:0000313" key="2">
    <source>
        <dbReference type="EMBL" id="CAA9362178.1"/>
    </source>
</evidence>
<feature type="region of interest" description="Disordered" evidence="1">
    <location>
        <begin position="77"/>
        <end position="97"/>
    </location>
</feature>
<proteinExistence type="predicted"/>
<accession>A0A6J4MR18</accession>
<dbReference type="EMBL" id="CADCTU010000899">
    <property type="protein sequence ID" value="CAA9362178.1"/>
    <property type="molecule type" value="Genomic_DNA"/>
</dbReference>
<sequence>MRGRAVAERAHRAGQVVVRAHRGVAVVAHHPQPRGRPPPVALGVRAQLRDRRVDDAHRVERVGARVPGRVRRLVDPRERREGERGARLAHAARDERAHVAVDREPAAHVAAEVRARRAQREARVARDAPRRREPAADHVERREARRRELEERRRARVDVAVHVPHLGADVAARVVREAARGARAVVPAQPREPHRSGEPPHHERRVGRPGDAREHRRDRRVAALRAQAREGGKRAVVHRRGEGVGPRPVGDEDDDRGVRRRHAGKVTGGAAAASADGDAADARPPPLFSSRVSRGIRTRPRDRPAPSRAAVVHPPPARPRRLASRAWRMGRRRATAGRPRRPRPSPRRRPRGSAARRRAARRSRPAPRARRAARRWTRRCARAPSSRRSRGSRSAPRRGTSRPGARRRRRRRSRAARRARPAWWRRRAAASTTTCATIRRR</sequence>
<reference evidence="2" key="1">
    <citation type="submission" date="2020-02" db="EMBL/GenBank/DDBJ databases">
        <authorList>
            <person name="Meier V. D."/>
        </authorList>
    </citation>
    <scope>NUCLEOTIDE SEQUENCE</scope>
    <source>
        <strain evidence="2">AVDCRST_MAG11</strain>
    </source>
</reference>
<feature type="compositionally biased region" description="Low complexity" evidence="1">
    <location>
        <begin position="268"/>
        <end position="277"/>
    </location>
</feature>
<dbReference type="AlphaFoldDB" id="A0A6J4MR18"/>
<feature type="region of interest" description="Disordered" evidence="1">
    <location>
        <begin position="118"/>
        <end position="153"/>
    </location>
</feature>
<feature type="region of interest" description="Disordered" evidence="1">
    <location>
        <begin position="181"/>
        <end position="441"/>
    </location>
</feature>
<protein>
    <submittedName>
        <fullName evidence="2">Uncharacterized protein</fullName>
    </submittedName>
</protein>
<organism evidence="2">
    <name type="scientific">uncultured Gemmatimonadaceae bacterium</name>
    <dbReference type="NCBI Taxonomy" id="246130"/>
    <lineage>
        <taxon>Bacteria</taxon>
        <taxon>Pseudomonadati</taxon>
        <taxon>Gemmatimonadota</taxon>
        <taxon>Gemmatimonadia</taxon>
        <taxon>Gemmatimonadales</taxon>
        <taxon>Gemmatimonadaceae</taxon>
        <taxon>environmental samples</taxon>
    </lineage>
</organism>
<gene>
    <name evidence="2" type="ORF">AVDCRST_MAG11-4196</name>
</gene>
<name>A0A6J4MR18_9BACT</name>
<feature type="compositionally biased region" description="Low complexity" evidence="1">
    <location>
        <begin position="429"/>
        <end position="441"/>
    </location>
</feature>
<evidence type="ECO:0000256" key="1">
    <source>
        <dbReference type="SAM" id="MobiDB-lite"/>
    </source>
</evidence>
<feature type="compositionally biased region" description="Basic residues" evidence="1">
    <location>
        <begin position="318"/>
        <end position="428"/>
    </location>
</feature>
<feature type="compositionally biased region" description="Basic and acidic residues" evidence="1">
    <location>
        <begin position="191"/>
        <end position="215"/>
    </location>
</feature>